<dbReference type="GO" id="GO:0110001">
    <property type="term" value="C:toxin-antitoxin complex"/>
    <property type="evidence" value="ECO:0007669"/>
    <property type="project" value="InterPro"/>
</dbReference>
<organism evidence="6">
    <name type="scientific">Thermodesulfatator atlanticus</name>
    <dbReference type="NCBI Taxonomy" id="501497"/>
    <lineage>
        <taxon>Bacteria</taxon>
        <taxon>Pseudomonadati</taxon>
        <taxon>Thermodesulfobacteriota</taxon>
        <taxon>Thermodesulfobacteria</taxon>
        <taxon>Thermodesulfobacteriales</taxon>
        <taxon>Thermodesulfatatoraceae</taxon>
        <taxon>Thermodesulfatator</taxon>
    </lineage>
</organism>
<proteinExistence type="predicted"/>
<accession>A0A7V5U2U1</accession>
<keyword evidence="5" id="KW-0378">Hydrolase</keyword>
<dbReference type="AlphaFoldDB" id="A0A7V5U2U1"/>
<dbReference type="GO" id="GO:0000166">
    <property type="term" value="F:nucleotide binding"/>
    <property type="evidence" value="ECO:0007669"/>
    <property type="project" value="UniProtKB-KW"/>
</dbReference>
<protein>
    <submittedName>
        <fullName evidence="6">DUF86 domain-containing protein</fullName>
    </submittedName>
</protein>
<dbReference type="InterPro" id="IPR008201">
    <property type="entry name" value="HepT-like"/>
</dbReference>
<keyword evidence="1" id="KW-0597">Phosphoprotein</keyword>
<evidence type="ECO:0000256" key="4">
    <source>
        <dbReference type="ARBA" id="ARBA00022741"/>
    </source>
</evidence>
<evidence type="ECO:0000256" key="3">
    <source>
        <dbReference type="ARBA" id="ARBA00022722"/>
    </source>
</evidence>
<gene>
    <name evidence="6" type="ORF">ENJ96_06585</name>
</gene>
<name>A0A7V5U2U1_9BACT</name>
<sequence length="68" mass="8156">MSKRDSVLFLYDILECIEKIERYISGITYEDFERDERTIDAVLRNLEVIGEAARNIPLEIRNRYYDIP</sequence>
<dbReference type="PANTHER" id="PTHR34139:SF1">
    <property type="entry name" value="RNASE MJ1380-RELATED"/>
    <property type="match status" value="1"/>
</dbReference>
<dbReference type="EMBL" id="DROK01000189">
    <property type="protein sequence ID" value="HHI97502.1"/>
    <property type="molecule type" value="Genomic_DNA"/>
</dbReference>
<keyword evidence="4" id="KW-0547">Nucleotide-binding</keyword>
<evidence type="ECO:0000256" key="2">
    <source>
        <dbReference type="ARBA" id="ARBA00022649"/>
    </source>
</evidence>
<dbReference type="Pfam" id="PF01934">
    <property type="entry name" value="HepT-like"/>
    <property type="match status" value="1"/>
</dbReference>
<evidence type="ECO:0000256" key="5">
    <source>
        <dbReference type="ARBA" id="ARBA00022801"/>
    </source>
</evidence>
<dbReference type="GO" id="GO:0016787">
    <property type="term" value="F:hydrolase activity"/>
    <property type="evidence" value="ECO:0007669"/>
    <property type="project" value="UniProtKB-KW"/>
</dbReference>
<comment type="caution">
    <text evidence="6">The sequence shown here is derived from an EMBL/GenBank/DDBJ whole genome shotgun (WGS) entry which is preliminary data.</text>
</comment>
<dbReference type="PANTHER" id="PTHR34139">
    <property type="entry name" value="UPF0331 PROTEIN MJ0127"/>
    <property type="match status" value="1"/>
</dbReference>
<dbReference type="Proteomes" id="UP000886101">
    <property type="component" value="Unassembled WGS sequence"/>
</dbReference>
<evidence type="ECO:0000313" key="6">
    <source>
        <dbReference type="EMBL" id="HHI97502.1"/>
    </source>
</evidence>
<dbReference type="GO" id="GO:0004540">
    <property type="term" value="F:RNA nuclease activity"/>
    <property type="evidence" value="ECO:0007669"/>
    <property type="project" value="InterPro"/>
</dbReference>
<dbReference type="InterPro" id="IPR051813">
    <property type="entry name" value="HepT_RNase_toxin"/>
</dbReference>
<reference evidence="6" key="1">
    <citation type="journal article" date="2020" name="mSystems">
        <title>Genome- and Community-Level Interaction Insights into Carbon Utilization and Element Cycling Functions of Hydrothermarchaeota in Hydrothermal Sediment.</title>
        <authorList>
            <person name="Zhou Z."/>
            <person name="Liu Y."/>
            <person name="Xu W."/>
            <person name="Pan J."/>
            <person name="Luo Z.H."/>
            <person name="Li M."/>
        </authorList>
    </citation>
    <scope>NUCLEOTIDE SEQUENCE [LARGE SCALE GENOMIC DNA]</scope>
    <source>
        <strain evidence="6">HyVt-533</strain>
    </source>
</reference>
<keyword evidence="3" id="KW-0540">Nuclease</keyword>
<keyword evidence="2" id="KW-1277">Toxin-antitoxin system</keyword>
<evidence type="ECO:0000256" key="1">
    <source>
        <dbReference type="ARBA" id="ARBA00022553"/>
    </source>
</evidence>